<gene>
    <name evidence="1" type="ORF">CCHL11_09044</name>
</gene>
<dbReference type="EMBL" id="MPGH01000250">
    <property type="protein sequence ID" value="OLN81454.1"/>
    <property type="molecule type" value="Genomic_DNA"/>
</dbReference>
<sequence>MSFRSDSVEIGSDNAGPFDGRVDMSSHNHSLALHHNGHSSASWLHEVFLQTCNRSERIAVGSPRTEIGFLGLGFLEHHMDVLPTLRQADAVPVTDRSAVSPKHLRWRRKVATWPLSQQEARNNQSFAV</sequence>
<dbReference type="OrthoDB" id="4793569at2759"/>
<comment type="caution">
    <text evidence="1">The sequence shown here is derived from an EMBL/GenBank/DDBJ whole genome shotgun (WGS) entry which is preliminary data.</text>
</comment>
<keyword evidence="2" id="KW-1185">Reference proteome</keyword>
<protein>
    <submittedName>
        <fullName evidence="1">Uncharacterized protein</fullName>
    </submittedName>
</protein>
<proteinExistence type="predicted"/>
<dbReference type="Proteomes" id="UP000186583">
    <property type="component" value="Unassembled WGS sequence"/>
</dbReference>
<name>A0A1Q8RB99_9PEZI</name>
<evidence type="ECO:0000313" key="1">
    <source>
        <dbReference type="EMBL" id="OLN81454.1"/>
    </source>
</evidence>
<dbReference type="AlphaFoldDB" id="A0A1Q8RB99"/>
<accession>A0A1Q8RB99</accession>
<evidence type="ECO:0000313" key="2">
    <source>
        <dbReference type="Proteomes" id="UP000186583"/>
    </source>
</evidence>
<reference evidence="1 2" key="1">
    <citation type="submission" date="2016-11" db="EMBL/GenBank/DDBJ databases">
        <title>Draft Genome Assembly of Colletotrichum chlorophyti a pathogen of herbaceous plants.</title>
        <authorList>
            <person name="Gan P."/>
            <person name="Narusaka M."/>
            <person name="Tsushima A."/>
            <person name="Narusaka Y."/>
            <person name="Takano Y."/>
            <person name="Shirasu K."/>
        </authorList>
    </citation>
    <scope>NUCLEOTIDE SEQUENCE [LARGE SCALE GENOMIC DNA]</scope>
    <source>
        <strain evidence="1 2">NTL11</strain>
    </source>
</reference>
<organism evidence="1 2">
    <name type="scientific">Colletotrichum chlorophyti</name>
    <dbReference type="NCBI Taxonomy" id="708187"/>
    <lineage>
        <taxon>Eukaryota</taxon>
        <taxon>Fungi</taxon>
        <taxon>Dikarya</taxon>
        <taxon>Ascomycota</taxon>
        <taxon>Pezizomycotina</taxon>
        <taxon>Sordariomycetes</taxon>
        <taxon>Hypocreomycetidae</taxon>
        <taxon>Glomerellales</taxon>
        <taxon>Glomerellaceae</taxon>
        <taxon>Colletotrichum</taxon>
    </lineage>
</organism>